<sequence>MTKLKCNMKNRLMSLVDKILLRKRAIIETVNEQLKNISHIEQTRHRSISNAMVNMLAGLIAYTHQDTLPSLNLTRHISKNLRPYKRTHNLMCCLSSHFSYPELTLY</sequence>
<proteinExistence type="predicted"/>
<evidence type="ECO:0000313" key="3">
    <source>
        <dbReference type="Proteomes" id="UP000030700"/>
    </source>
</evidence>
<dbReference type="Pfam" id="PF13612">
    <property type="entry name" value="DDE_Tnp_1_3"/>
    <property type="match status" value="1"/>
</dbReference>
<dbReference type="Proteomes" id="UP000030700">
    <property type="component" value="Unassembled WGS sequence"/>
</dbReference>
<accession>A0A081BRQ4</accession>
<feature type="domain" description="Transposase DDE" evidence="1">
    <location>
        <begin position="1"/>
        <end position="48"/>
    </location>
</feature>
<dbReference type="EMBL" id="DF820460">
    <property type="protein sequence ID" value="GAK54085.1"/>
    <property type="molecule type" value="Genomic_DNA"/>
</dbReference>
<dbReference type="HOGENOM" id="CLU_073308_9_0_0"/>
<dbReference type="AlphaFoldDB" id="A0A081BRQ4"/>
<name>A0A081BRQ4_9BACT</name>
<gene>
    <name evidence="2" type="ORF">U14_05362</name>
</gene>
<keyword evidence="3" id="KW-1185">Reference proteome</keyword>
<reference evidence="2" key="1">
    <citation type="journal article" date="2015" name="PeerJ">
        <title>First genomic representation of candidate bacterial phylum KSB3 points to enhanced environmental sensing as a trigger of wastewater bulking.</title>
        <authorList>
            <person name="Sekiguchi Y."/>
            <person name="Ohashi A."/>
            <person name="Parks D.H."/>
            <person name="Yamauchi T."/>
            <person name="Tyson G.W."/>
            <person name="Hugenholtz P."/>
        </authorList>
    </citation>
    <scope>NUCLEOTIDE SEQUENCE [LARGE SCALE GENOMIC DNA]</scope>
</reference>
<evidence type="ECO:0000313" key="2">
    <source>
        <dbReference type="EMBL" id="GAK54085.1"/>
    </source>
</evidence>
<evidence type="ECO:0000259" key="1">
    <source>
        <dbReference type="Pfam" id="PF13612"/>
    </source>
</evidence>
<dbReference type="STRING" id="1499966.U14_05362"/>
<dbReference type="InterPro" id="IPR025668">
    <property type="entry name" value="Tnp_DDE_dom"/>
</dbReference>
<protein>
    <submittedName>
        <fullName evidence="2">Transposase</fullName>
    </submittedName>
</protein>
<organism evidence="2">
    <name type="scientific">Candidatus Moduliflexus flocculans</name>
    <dbReference type="NCBI Taxonomy" id="1499966"/>
    <lineage>
        <taxon>Bacteria</taxon>
        <taxon>Candidatus Moduliflexota</taxon>
        <taxon>Candidatus Moduliflexia</taxon>
        <taxon>Candidatus Moduliflexales</taxon>
        <taxon>Candidatus Moduliflexaceae</taxon>
    </lineage>
</organism>